<dbReference type="Pfam" id="PF15350">
    <property type="entry name" value="ETAA1"/>
    <property type="match status" value="2"/>
</dbReference>
<dbReference type="PANTHER" id="PTHR16434">
    <property type="entry name" value="EWING'S TUMOR-ASSOCIATED ANTIGEN 1 ETAA1"/>
    <property type="match status" value="1"/>
</dbReference>
<protein>
    <submittedName>
        <fullName evidence="3">Ewing's tumor-associated antigen 1</fullName>
    </submittedName>
</protein>
<gene>
    <name evidence="3" type="primary">ETAA1</name>
</gene>
<dbReference type="Proteomes" id="UP001652622">
    <property type="component" value="Unplaced"/>
</dbReference>
<feature type="compositionally biased region" description="Polar residues" evidence="1">
    <location>
        <begin position="339"/>
        <end position="356"/>
    </location>
</feature>
<dbReference type="GeneID" id="117662707"/>
<evidence type="ECO:0000313" key="2">
    <source>
        <dbReference type="Proteomes" id="UP001652622"/>
    </source>
</evidence>
<dbReference type="CTD" id="54465"/>
<dbReference type="OrthoDB" id="9378993at2759"/>
<feature type="region of interest" description="Disordered" evidence="1">
    <location>
        <begin position="339"/>
        <end position="360"/>
    </location>
</feature>
<dbReference type="KEGG" id="pgut:117662707"/>
<dbReference type="RefSeq" id="XP_034268137.1">
    <property type="nucleotide sequence ID" value="XM_034412246.2"/>
</dbReference>
<dbReference type="OMA" id="CITGSMS"/>
<reference evidence="3" key="1">
    <citation type="submission" date="2025-08" db="UniProtKB">
        <authorList>
            <consortium name="RefSeq"/>
        </authorList>
    </citation>
    <scope>IDENTIFICATION</scope>
    <source>
        <tissue evidence="3">Blood</tissue>
    </source>
</reference>
<dbReference type="InParanoid" id="A0A6P9BA29"/>
<sequence>MANKRRQPVSVTGTEKLIVTSPARRSNRRRAAVESAQRGGSPCSENRAEERSLYKTPKRTQVSRSRLPTFSSPTNEIDNQQEIFWDPQSPTIYKLGNSQKKLTIGGHTVEISEIVNRIAPQDEKPACYEGSFLGLWIGEDAIPCTPGVTKARSRTKINTAGCSRDHQFKHGEELMKLAKQFDKNLIDAVQEQNILQPISIHVSSTTKPSTDHHIQVQREDQWQLLNEHPALNSTSSHGRLKDNAGTAKSLKSSSQKSIDLDAEGALNELFDCSTQKCSGRLSQGVLNCSLIPVVQDKGTLLEAEQPSVSDEPQGQSAMHLKQHSKFLLTEKARTTSVQTFSGAELSNNNPDNTFSDDNYDWDADLLPDDSLLMQIVQEPELMKSAEDAIKSTEDARISEEKGESKKWTINPKKPSIAQAGVYNASNTIPVSCVSMSNQNIRTEKAKIIPFHEDSSLKTNKVDSFSKIRQNNTLVYNFTSVKSENRNVPHGPSHLKSGTNTSSEKRTSISFSDLATLSTGKFKSHVHGTSYKASVVSANKNYHDLKTAANRGNSDCPPQTSVAKKGMFSFDDWGDPKFSDEVLELFCESNTSWGTHCDDDDDLLYQVCDDVEKKTQSQMGTKETGKAKSMAKSTSNLVQSLCQPGPSQRLPICLQTEKNRAGRKTFSLDLPIAVRKNENSANTVFEGSFASGTGVATMSGVQININNRQWQNGHDVGKIKTNCNQLSSEKSKYMFKKTSSSQALILDHKNVNVGSLSGTNKGLWESKNAPNIPFQKVMNGKPVVKSIDFAPSEKEYKSRRCSQEEIARKKQEALERRKCKMETLFKTAAPT</sequence>
<dbReference type="PANTHER" id="PTHR16434:SF2">
    <property type="entry name" value="EWING'S TUMOR-ASSOCIATED ANTIGEN 1"/>
    <property type="match status" value="1"/>
</dbReference>
<accession>A0A6P9BA29</accession>
<dbReference type="GO" id="GO:0043596">
    <property type="term" value="C:nuclear replication fork"/>
    <property type="evidence" value="ECO:0007669"/>
    <property type="project" value="TreeGrafter"/>
</dbReference>
<dbReference type="GO" id="GO:2000001">
    <property type="term" value="P:regulation of DNA damage checkpoint"/>
    <property type="evidence" value="ECO:0007669"/>
    <property type="project" value="TreeGrafter"/>
</dbReference>
<feature type="region of interest" description="Disordered" evidence="1">
    <location>
        <begin position="1"/>
        <end position="75"/>
    </location>
</feature>
<evidence type="ECO:0000313" key="3">
    <source>
        <dbReference type="RefSeq" id="XP_034268137.1"/>
    </source>
</evidence>
<dbReference type="FunCoup" id="A0A6P9BA29">
    <property type="interactions" value="435"/>
</dbReference>
<feature type="region of interest" description="Disordered" evidence="1">
    <location>
        <begin position="231"/>
        <end position="255"/>
    </location>
</feature>
<dbReference type="InterPro" id="IPR029406">
    <property type="entry name" value="ETAA1"/>
</dbReference>
<dbReference type="GO" id="GO:0031297">
    <property type="term" value="P:replication fork processing"/>
    <property type="evidence" value="ECO:0007669"/>
    <property type="project" value="TreeGrafter"/>
</dbReference>
<dbReference type="GO" id="GO:0043539">
    <property type="term" value="F:protein serine/threonine kinase activator activity"/>
    <property type="evidence" value="ECO:0007669"/>
    <property type="project" value="TreeGrafter"/>
</dbReference>
<feature type="region of interest" description="Disordered" evidence="1">
    <location>
        <begin position="482"/>
        <end position="503"/>
    </location>
</feature>
<name>A0A6P9BA29_PANGU</name>
<keyword evidence="2" id="KW-1185">Reference proteome</keyword>
<evidence type="ECO:0000256" key="1">
    <source>
        <dbReference type="SAM" id="MobiDB-lite"/>
    </source>
</evidence>
<proteinExistence type="predicted"/>
<organism evidence="2 3">
    <name type="scientific">Pantherophis guttatus</name>
    <name type="common">Corn snake</name>
    <name type="synonym">Elaphe guttata</name>
    <dbReference type="NCBI Taxonomy" id="94885"/>
    <lineage>
        <taxon>Eukaryota</taxon>
        <taxon>Metazoa</taxon>
        <taxon>Chordata</taxon>
        <taxon>Craniata</taxon>
        <taxon>Vertebrata</taxon>
        <taxon>Euteleostomi</taxon>
        <taxon>Lepidosauria</taxon>
        <taxon>Squamata</taxon>
        <taxon>Bifurcata</taxon>
        <taxon>Unidentata</taxon>
        <taxon>Episquamata</taxon>
        <taxon>Toxicofera</taxon>
        <taxon>Serpentes</taxon>
        <taxon>Colubroidea</taxon>
        <taxon>Colubridae</taxon>
        <taxon>Colubrinae</taxon>
        <taxon>Pantherophis</taxon>
    </lineage>
</organism>
<dbReference type="AlphaFoldDB" id="A0A6P9BA29"/>
<dbReference type="GO" id="GO:0006974">
    <property type="term" value="P:DNA damage response"/>
    <property type="evidence" value="ECO:0007669"/>
    <property type="project" value="TreeGrafter"/>
</dbReference>
<feature type="compositionally biased region" description="Polar residues" evidence="1">
    <location>
        <begin position="59"/>
        <end position="75"/>
    </location>
</feature>